<dbReference type="EMBL" id="AMZQ01000001">
    <property type="protein sequence ID" value="EKU12329.1"/>
    <property type="molecule type" value="Genomic_DNA"/>
</dbReference>
<proteinExistence type="predicted"/>
<protein>
    <submittedName>
        <fullName evidence="1">Uncharacterized protein</fullName>
    </submittedName>
</protein>
<name>M5IRV6_9BACT</name>
<comment type="caution">
    <text evidence="1">The sequence shown here is derived from an EMBL/GenBank/DDBJ whole genome shotgun (WGS) entry which is preliminary data.</text>
</comment>
<dbReference type="PATRIC" id="fig|1244083.3.peg.274"/>
<organism evidence="1 2">
    <name type="scientific">Campylobacter showae CSUNSWCD</name>
    <dbReference type="NCBI Taxonomy" id="1244083"/>
    <lineage>
        <taxon>Bacteria</taxon>
        <taxon>Pseudomonadati</taxon>
        <taxon>Campylobacterota</taxon>
        <taxon>Epsilonproteobacteria</taxon>
        <taxon>Campylobacterales</taxon>
        <taxon>Campylobacteraceae</taxon>
        <taxon>Campylobacter</taxon>
    </lineage>
</organism>
<dbReference type="AlphaFoldDB" id="M5IRV6"/>
<reference evidence="1 2" key="1">
    <citation type="journal article" date="2013" name="Genome Announc.">
        <title>Genome Sequence of Campylobacter showae UNSWCD, Isolated from a Patient with Crohn's Disease.</title>
        <authorList>
            <person name="Tay A.P."/>
            <person name="Kaakoush N.O."/>
            <person name="Deshpande N.P."/>
            <person name="Chen Z."/>
            <person name="Mitchell H."/>
            <person name="Wilkins M.R."/>
        </authorList>
    </citation>
    <scope>NUCLEOTIDE SEQUENCE [LARGE SCALE GENOMIC DNA]</scope>
    <source>
        <strain evidence="1 2">CSUNSWCD</strain>
    </source>
</reference>
<dbReference type="STRING" id="1244083.CSUNSWCD_269"/>
<accession>M5IRV6</accession>
<evidence type="ECO:0000313" key="2">
    <source>
        <dbReference type="Proteomes" id="UP000011939"/>
    </source>
</evidence>
<sequence length="45" mass="5302">MSRRLVKIAVVESAVLLNLSIFLSLFKFQRLYKEAEIKTKTYLKL</sequence>
<dbReference type="Proteomes" id="UP000011939">
    <property type="component" value="Unassembled WGS sequence"/>
</dbReference>
<gene>
    <name evidence="1" type="ORF">CSUNSWCD_269</name>
</gene>
<evidence type="ECO:0000313" key="1">
    <source>
        <dbReference type="EMBL" id="EKU12329.1"/>
    </source>
</evidence>